<dbReference type="PANTHER" id="PTHR15004">
    <property type="entry name" value="GLUTAMYL-TRNA(GLN) AMIDOTRANSFERASE SUBUNIT C, MITOCHONDRIAL"/>
    <property type="match status" value="1"/>
</dbReference>
<dbReference type="HAMAP" id="MF_00122">
    <property type="entry name" value="GatC"/>
    <property type="match status" value="1"/>
</dbReference>
<keyword evidence="1" id="KW-0934">Plastid</keyword>
<dbReference type="GO" id="GO:0070681">
    <property type="term" value="P:glutaminyl-tRNAGln biosynthesis via transamidation"/>
    <property type="evidence" value="ECO:0007669"/>
    <property type="project" value="UniProtKB-UniRule"/>
</dbReference>
<dbReference type="GO" id="GO:0030956">
    <property type="term" value="C:glutamyl-tRNA(Gln) amidotransferase complex"/>
    <property type="evidence" value="ECO:0007669"/>
    <property type="project" value="UniProtKB-UniRule"/>
</dbReference>
<keyword evidence="1" id="KW-0067">ATP-binding</keyword>
<proteinExistence type="inferred from homology"/>
<dbReference type="GO" id="GO:0050567">
    <property type="term" value="F:glutaminyl-tRNA synthase (glutamine-hydrolyzing) activity"/>
    <property type="evidence" value="ECO:0007669"/>
    <property type="project" value="UniProtKB-UniRule"/>
</dbReference>
<keyword evidence="1" id="KW-0547">Nucleotide-binding</keyword>
<dbReference type="GO" id="GO:0032543">
    <property type="term" value="P:mitochondrial translation"/>
    <property type="evidence" value="ECO:0007669"/>
    <property type="project" value="UniProtKB-UniRule"/>
</dbReference>
<sequence>MATGGLLLGRSFPLLLINSSKTVKLNNGYGRRASYSFLDGSSNPLWRQNSVTKFSAKALANEEAPDVRRLAKTARILLTEQEVEEFGPKIKQVIDWFGQLQGVDLNQVEPGIRAATAAEAEEEVNLRDDVPVTFPKTDAIIEGLPSYDEPYVRVPKVLHKED</sequence>
<keyword evidence="1" id="KW-0648">Protein biosynthesis</keyword>
<dbReference type="EC" id="6.3.5.-" evidence="1"/>
<comment type="similarity">
    <text evidence="1">Belongs to the GatC family.</text>
</comment>
<name>A0AAV2CVR0_9ROSI</name>
<dbReference type="Gene3D" id="1.10.20.60">
    <property type="entry name" value="Glu-tRNAGln amidotransferase C subunit, N-terminal domain"/>
    <property type="match status" value="1"/>
</dbReference>
<comment type="function">
    <text evidence="1">Allows the formation of correctly charged Gln-tRNA(Gln) through the transamidation of misacylated Glu-tRNA(Gln) in chloroplasts and mitochondria. The reaction takes place in the presence of glutamine and ATP through an activated gamma-phospho-Glu-tRNA(Gln).</text>
</comment>
<organism evidence="2 3">
    <name type="scientific">Linum trigynum</name>
    <dbReference type="NCBI Taxonomy" id="586398"/>
    <lineage>
        <taxon>Eukaryota</taxon>
        <taxon>Viridiplantae</taxon>
        <taxon>Streptophyta</taxon>
        <taxon>Embryophyta</taxon>
        <taxon>Tracheophyta</taxon>
        <taxon>Spermatophyta</taxon>
        <taxon>Magnoliopsida</taxon>
        <taxon>eudicotyledons</taxon>
        <taxon>Gunneridae</taxon>
        <taxon>Pentapetalae</taxon>
        <taxon>rosids</taxon>
        <taxon>fabids</taxon>
        <taxon>Malpighiales</taxon>
        <taxon>Linaceae</taxon>
        <taxon>Linum</taxon>
    </lineage>
</organism>
<keyword evidence="1" id="KW-0436">Ligase</keyword>
<keyword evidence="1" id="KW-0496">Mitochondrion</keyword>
<dbReference type="Proteomes" id="UP001497516">
    <property type="component" value="Chromosome 10"/>
</dbReference>
<evidence type="ECO:0000313" key="2">
    <source>
        <dbReference type="EMBL" id="CAL1360577.1"/>
    </source>
</evidence>
<keyword evidence="3" id="KW-1185">Reference proteome</keyword>
<dbReference type="NCBIfam" id="TIGR00135">
    <property type="entry name" value="gatC"/>
    <property type="match status" value="1"/>
</dbReference>
<dbReference type="EMBL" id="OZ034814">
    <property type="protein sequence ID" value="CAL1360577.1"/>
    <property type="molecule type" value="Genomic_DNA"/>
</dbReference>
<comment type="subunit">
    <text evidence="1">Subunit of the heterotrimeric GatCAB amidotransferase (AdT) complex, composed of A, B and C subunits.</text>
</comment>
<evidence type="ECO:0000313" key="3">
    <source>
        <dbReference type="Proteomes" id="UP001497516"/>
    </source>
</evidence>
<dbReference type="Pfam" id="PF02686">
    <property type="entry name" value="GatC"/>
    <property type="match status" value="1"/>
</dbReference>
<dbReference type="InterPro" id="IPR036113">
    <property type="entry name" value="Asp/Glu-ADT_sf_sub_c"/>
</dbReference>
<dbReference type="PANTHER" id="PTHR15004:SF0">
    <property type="entry name" value="GLUTAMYL-TRNA(GLN) AMIDOTRANSFERASE SUBUNIT C, MITOCHONDRIAL"/>
    <property type="match status" value="1"/>
</dbReference>
<gene>
    <name evidence="1" type="primary">GATC</name>
    <name evidence="2" type="ORF">LTRI10_LOCUS8006</name>
</gene>
<dbReference type="AlphaFoldDB" id="A0AAV2CVR0"/>
<dbReference type="GO" id="GO:0009507">
    <property type="term" value="C:chloroplast"/>
    <property type="evidence" value="ECO:0007669"/>
    <property type="project" value="UniProtKB-SubCell"/>
</dbReference>
<comment type="catalytic activity">
    <reaction evidence="1">
        <text>L-glutamyl-tRNA(Gln) + L-glutamine + ATP + H2O = L-glutaminyl-tRNA(Gln) + L-glutamate + ADP + phosphate + H(+)</text>
        <dbReference type="Rhea" id="RHEA:17521"/>
        <dbReference type="Rhea" id="RHEA-COMP:9681"/>
        <dbReference type="Rhea" id="RHEA-COMP:9684"/>
        <dbReference type="ChEBI" id="CHEBI:15377"/>
        <dbReference type="ChEBI" id="CHEBI:15378"/>
        <dbReference type="ChEBI" id="CHEBI:29985"/>
        <dbReference type="ChEBI" id="CHEBI:30616"/>
        <dbReference type="ChEBI" id="CHEBI:43474"/>
        <dbReference type="ChEBI" id="CHEBI:58359"/>
        <dbReference type="ChEBI" id="CHEBI:78520"/>
        <dbReference type="ChEBI" id="CHEBI:78521"/>
        <dbReference type="ChEBI" id="CHEBI:456216"/>
    </reaction>
</comment>
<reference evidence="2 3" key="1">
    <citation type="submission" date="2024-04" db="EMBL/GenBank/DDBJ databases">
        <authorList>
            <person name="Fracassetti M."/>
        </authorList>
    </citation>
    <scope>NUCLEOTIDE SEQUENCE [LARGE SCALE GENOMIC DNA]</scope>
</reference>
<dbReference type="GO" id="GO:0005524">
    <property type="term" value="F:ATP binding"/>
    <property type="evidence" value="ECO:0007669"/>
    <property type="project" value="UniProtKB-KW"/>
</dbReference>
<dbReference type="GO" id="GO:0006450">
    <property type="term" value="P:regulation of translational fidelity"/>
    <property type="evidence" value="ECO:0007669"/>
    <property type="project" value="InterPro"/>
</dbReference>
<keyword evidence="1" id="KW-0150">Chloroplast</keyword>
<dbReference type="GO" id="GO:0005739">
    <property type="term" value="C:mitochondrion"/>
    <property type="evidence" value="ECO:0007669"/>
    <property type="project" value="UniProtKB-SubCell"/>
</dbReference>
<protein>
    <recommendedName>
        <fullName evidence="1">Glutamyl-tRNA(Gln) amidotransferase subunit C, chloroplastic/mitochondrial</fullName>
        <shortName evidence="1">Glu-AdT subunit C</shortName>
        <ecNumber evidence="1">6.3.5.-</ecNumber>
    </recommendedName>
</protein>
<accession>A0AAV2CVR0</accession>
<dbReference type="SUPFAM" id="SSF141000">
    <property type="entry name" value="Glu-tRNAGln amidotransferase C subunit"/>
    <property type="match status" value="1"/>
</dbReference>
<comment type="subcellular location">
    <subcellularLocation>
        <location evidence="1">Mitochondrion</location>
    </subcellularLocation>
    <subcellularLocation>
        <location evidence="1">Plastid</location>
        <location evidence="1">Chloroplast</location>
    </subcellularLocation>
</comment>
<dbReference type="InterPro" id="IPR003837">
    <property type="entry name" value="GatC"/>
</dbReference>
<evidence type="ECO:0000256" key="1">
    <source>
        <dbReference type="HAMAP-Rule" id="MF_03149"/>
    </source>
</evidence>